<dbReference type="SUPFAM" id="SSF53335">
    <property type="entry name" value="S-adenosyl-L-methionine-dependent methyltransferases"/>
    <property type="match status" value="1"/>
</dbReference>
<dbReference type="Proteomes" id="UP000266188">
    <property type="component" value="Unassembled WGS sequence"/>
</dbReference>
<dbReference type="EMBL" id="MVGC01000104">
    <property type="protein sequence ID" value="RJE23809.1"/>
    <property type="molecule type" value="Genomic_DNA"/>
</dbReference>
<dbReference type="PANTHER" id="PTHR31009">
    <property type="entry name" value="S-ADENOSYL-L-METHIONINE:CARBOXYL METHYLTRANSFERASE FAMILY PROTEIN"/>
    <property type="match status" value="1"/>
</dbReference>
<proteinExistence type="predicted"/>
<dbReference type="Pfam" id="PF03492">
    <property type="entry name" value="Methyltransf_7"/>
    <property type="match status" value="1"/>
</dbReference>
<dbReference type="InterPro" id="IPR029063">
    <property type="entry name" value="SAM-dependent_MTases_sf"/>
</dbReference>
<dbReference type="Gene3D" id="1.10.1200.270">
    <property type="entry name" value="Methyltransferase, alpha-helical capping domain"/>
    <property type="match status" value="1"/>
</dbReference>
<keyword evidence="2" id="KW-0460">Magnesium</keyword>
<evidence type="ECO:0000256" key="2">
    <source>
        <dbReference type="ARBA" id="ARBA00022842"/>
    </source>
</evidence>
<accession>A0A3A2ZKS2</accession>
<organism evidence="3 4">
    <name type="scientific">Aspergillus sclerotialis</name>
    <dbReference type="NCBI Taxonomy" id="2070753"/>
    <lineage>
        <taxon>Eukaryota</taxon>
        <taxon>Fungi</taxon>
        <taxon>Dikarya</taxon>
        <taxon>Ascomycota</taxon>
        <taxon>Pezizomycotina</taxon>
        <taxon>Eurotiomycetes</taxon>
        <taxon>Eurotiomycetidae</taxon>
        <taxon>Eurotiales</taxon>
        <taxon>Aspergillaceae</taxon>
        <taxon>Aspergillus</taxon>
        <taxon>Aspergillus subgen. Polypaecilum</taxon>
    </lineage>
</organism>
<name>A0A3A2ZKS2_9EURO</name>
<dbReference type="Gene3D" id="3.40.50.150">
    <property type="entry name" value="Vaccinia Virus protein VP39"/>
    <property type="match status" value="1"/>
</dbReference>
<dbReference type="OrthoDB" id="1523883at2759"/>
<sequence>MGEYVTNHVAMQGNGSYNSNSALQRAAMMEALPLFNGMITPGATSSIVLTVVEDYPVGQNLTVVEYGVSQGANSVVPLKHILEQATKSQTPNTRLAVTLALCDRPSNDFTALAQTIDSIKWPESVLRKAEIFPFMSPRSFFEPILPNNSADVGFSLAALHHLDRVSARSPQSGNDTTRNMHDENRREVFAAQARHDLQKFLQLRAGEFKPGASLVLAFVGASTSGVANYLPLVESCKIAMAGMIQDGTIPARVLECFEVLVHDRSISEVEEVLKAESERWAVESFFEKMIQHPAVTALHAADDGRTEKSLSSEEYAQVVVDWEMAVIGGYFTSAVGKAMGVGAWQQERLLAEWTRRTVDEFLRSYRDAVVECCFILVKVRRK</sequence>
<evidence type="ECO:0000313" key="3">
    <source>
        <dbReference type="EMBL" id="RJE23809.1"/>
    </source>
</evidence>
<dbReference type="GO" id="GO:0046872">
    <property type="term" value="F:metal ion binding"/>
    <property type="evidence" value="ECO:0007669"/>
    <property type="project" value="UniProtKB-KW"/>
</dbReference>
<protein>
    <submittedName>
        <fullName evidence="3">Uncharacterized protein</fullName>
    </submittedName>
</protein>
<keyword evidence="1" id="KW-0479">Metal-binding</keyword>
<gene>
    <name evidence="3" type="ORF">PHISCL_03840</name>
</gene>
<reference evidence="4" key="1">
    <citation type="submission" date="2017-02" db="EMBL/GenBank/DDBJ databases">
        <authorList>
            <person name="Tafer H."/>
            <person name="Lopandic K."/>
        </authorList>
    </citation>
    <scope>NUCLEOTIDE SEQUENCE [LARGE SCALE GENOMIC DNA]</scope>
    <source>
        <strain evidence="4">CBS 366.77</strain>
    </source>
</reference>
<evidence type="ECO:0000313" key="4">
    <source>
        <dbReference type="Proteomes" id="UP000266188"/>
    </source>
</evidence>
<keyword evidence="4" id="KW-1185">Reference proteome</keyword>
<dbReference type="InterPro" id="IPR042086">
    <property type="entry name" value="MeTrfase_capping"/>
</dbReference>
<dbReference type="InterPro" id="IPR005299">
    <property type="entry name" value="MeTrfase_7"/>
</dbReference>
<evidence type="ECO:0000256" key="1">
    <source>
        <dbReference type="ARBA" id="ARBA00022723"/>
    </source>
</evidence>
<dbReference type="AlphaFoldDB" id="A0A3A2ZKS2"/>
<dbReference type="GO" id="GO:0008168">
    <property type="term" value="F:methyltransferase activity"/>
    <property type="evidence" value="ECO:0007669"/>
    <property type="project" value="InterPro"/>
</dbReference>
<comment type="caution">
    <text evidence="3">The sequence shown here is derived from an EMBL/GenBank/DDBJ whole genome shotgun (WGS) entry which is preliminary data.</text>
</comment>